<dbReference type="Proteomes" id="UP000018467">
    <property type="component" value="Unassembled WGS sequence"/>
</dbReference>
<reference evidence="2" key="4">
    <citation type="submission" date="2025-09" db="UniProtKB">
        <authorList>
            <consortium name="Ensembl"/>
        </authorList>
    </citation>
    <scope>IDENTIFICATION</scope>
</reference>
<dbReference type="InParanoid" id="A0A3B1IXB6"/>
<evidence type="ECO:0000313" key="2">
    <source>
        <dbReference type="Ensembl" id="ENSAMXP00000033749.1"/>
    </source>
</evidence>
<evidence type="ECO:0000313" key="3">
    <source>
        <dbReference type="Proteomes" id="UP000018467"/>
    </source>
</evidence>
<protein>
    <submittedName>
        <fullName evidence="2">Uncharacterized protein</fullName>
    </submittedName>
</protein>
<sequence>RHEDLGHRRRCRSVPTLGPLAVHLPPLALPPDTSQAPLPSHPGQPLLPGRPPDPHPGLHGPLLTPLPMVLQHSQLCLNACPQKVLEKDGVGSCSLAVKWDALLKFTFCGH</sequence>
<keyword evidence="3" id="KW-1185">Reference proteome</keyword>
<reference evidence="3" key="2">
    <citation type="journal article" date="2014" name="Nat. Commun.">
        <title>The cavefish genome reveals candidate genes for eye loss.</title>
        <authorList>
            <person name="McGaugh S.E."/>
            <person name="Gross J.B."/>
            <person name="Aken B."/>
            <person name="Blin M."/>
            <person name="Borowsky R."/>
            <person name="Chalopin D."/>
            <person name="Hinaux H."/>
            <person name="Jeffery W.R."/>
            <person name="Keene A."/>
            <person name="Ma L."/>
            <person name="Minx P."/>
            <person name="Murphy D."/>
            <person name="O'Quin K.E."/>
            <person name="Retaux S."/>
            <person name="Rohner N."/>
            <person name="Searle S.M."/>
            <person name="Stahl B.A."/>
            <person name="Tabin C."/>
            <person name="Volff J.N."/>
            <person name="Yoshizawa M."/>
            <person name="Warren W.C."/>
        </authorList>
    </citation>
    <scope>NUCLEOTIDE SEQUENCE [LARGE SCALE GENOMIC DNA]</scope>
    <source>
        <strain evidence="3">female</strain>
    </source>
</reference>
<dbReference type="Bgee" id="ENSAMXG00000042881">
    <property type="expression patterns" value="Expressed in ovary and 10 other cell types or tissues"/>
</dbReference>
<proteinExistence type="predicted"/>
<dbReference type="AlphaFoldDB" id="A0A3B1IXB6"/>
<feature type="region of interest" description="Disordered" evidence="1">
    <location>
        <begin position="24"/>
        <end position="62"/>
    </location>
</feature>
<organism evidence="2 3">
    <name type="scientific">Astyanax mexicanus</name>
    <name type="common">Blind cave fish</name>
    <name type="synonym">Astyanax fasciatus mexicanus</name>
    <dbReference type="NCBI Taxonomy" id="7994"/>
    <lineage>
        <taxon>Eukaryota</taxon>
        <taxon>Metazoa</taxon>
        <taxon>Chordata</taxon>
        <taxon>Craniata</taxon>
        <taxon>Vertebrata</taxon>
        <taxon>Euteleostomi</taxon>
        <taxon>Actinopterygii</taxon>
        <taxon>Neopterygii</taxon>
        <taxon>Teleostei</taxon>
        <taxon>Ostariophysi</taxon>
        <taxon>Characiformes</taxon>
        <taxon>Characoidei</taxon>
        <taxon>Acestrorhamphidae</taxon>
        <taxon>Acestrorhamphinae</taxon>
        <taxon>Astyanax</taxon>
    </lineage>
</organism>
<dbReference type="Ensembl" id="ENSAMXT00000030315.1">
    <property type="protein sequence ID" value="ENSAMXP00000033749.1"/>
    <property type="gene ID" value="ENSAMXG00000042881.1"/>
</dbReference>
<reference evidence="3" key="1">
    <citation type="submission" date="2013-03" db="EMBL/GenBank/DDBJ databases">
        <authorList>
            <person name="Jeffery W."/>
            <person name="Warren W."/>
            <person name="Wilson R.K."/>
        </authorList>
    </citation>
    <scope>NUCLEOTIDE SEQUENCE</scope>
    <source>
        <strain evidence="3">female</strain>
    </source>
</reference>
<name>A0A3B1IXB6_ASTMX</name>
<reference evidence="2" key="3">
    <citation type="submission" date="2025-08" db="UniProtKB">
        <authorList>
            <consortium name="Ensembl"/>
        </authorList>
    </citation>
    <scope>IDENTIFICATION</scope>
</reference>
<accession>A0A3B1IXB6</accession>
<evidence type="ECO:0000256" key="1">
    <source>
        <dbReference type="SAM" id="MobiDB-lite"/>
    </source>
</evidence>